<dbReference type="PANTHER" id="PTHR12587">
    <property type="entry name" value="LAR INTERACTING PROTEIN LIP -RELATED PROTEIN"/>
    <property type="match status" value="1"/>
</dbReference>
<sequence>MYCADVMATIHENSTDLHDDQADEGNFEQLMVNMLDERDKLMESLRETQETVALTKAKLNESNSEKEGLMRRLEIILAEADDQTLERLAGLDGINYDGEFKIREGKRASHVKVLSEEFCAMVKELNYAREQLLEKDEEIVELKSERNNIKLLLEHLECLVSRHERSLRMTVVRRQATMSGGVSSEVEVLKALKSLFEHHKALDEKVREKLKSAVDRANSFENELDTMREQVKRLKDENLLLRENRGLEKGTEIKIPLVNGGLPYCNHTSQRFGGKMSNGPLSHDDDDGHDLDAINELQFKLDKKNKELEKTLKDNAYLKERISSMDSKLILLTSDLDRSQSKSEKLKSQADETLAQKSDLEDRVSILEKKYQQVQRDFLSAKDDNERLENELNSKESSALQAEEKCRNVQEKLELAEQKLQQSLRKAEALPVVEEELAVRLAALNQAEEKSFSATERISNLHQQIEDIQAELNRSKQREKMNEEHSHRLSTTVDKLLAESNERLQQHLKERMTALEEKTFMSQDLECKKLELEDLKREKELLEIKLEKLTVQLERTQVKNNTESMNSNLLEVPSTIAVREKKGREDINDPDRVLTINEKDWHKLQQKTVLESVSKAFDGGSLIENGTEDDGGAEDEDSGCADEYKATKLSDGAEELAVMIQDQIESINRELSLLKEDPEMDDNALLAELERNLESEYGSDTQSVDSLSEIRGLRSSSTNSPANQSAESSVSNRSKRNSIEDLFSSEKDNFISPPSMFPFPQYDPMDTQPLRMSKESLSPRSQSASSDSDPLARGPIAENLSDLSPSGLTSPDTPPVKKRNHNIASPVSSGPPGLDSPTSTSSRNSSLRKRGLRGSFGKIFGSKSRSKYRDSTGSTGSESDSDTASIDSYSSNMGKRELDRRIKRGSILLGDALTAKTPFAMWNAHTVVAWLELWVGMPAWYVAACRANVKSGAIMSALSDTEIQHEIGINNPLHRLKLRLAIQEIVALTSPSQPMTSKELLVRGEMNHEWVANCWLPGIGLPQYKSTFHECLVDARMLEHISKKEYQKYLKVVDSFHRRSIQCGIKCLASLKFDRRLLERRRQDCQSDNRDVFVWSNNRVIKWLASIGLGEYADNIKFSGIHGALFVLDQDFNHSTLAMCLQVPTSNSQICQLVEREYTNLMSTTQSSPMNADVEMGDGNKFKRTQSWRKILKKKDKKEKMKEREEGKLDGANSGSDSSISQTSTTSSASIGGKRTNAKGSVYMEAGQAC</sequence>
<dbReference type="GO" id="GO:0048786">
    <property type="term" value="C:presynaptic active zone"/>
    <property type="evidence" value="ECO:0007669"/>
    <property type="project" value="TreeGrafter"/>
</dbReference>
<dbReference type="PANTHER" id="PTHR12587:SF20">
    <property type="entry name" value="LIPRIN-ALPHA, ISOFORM E"/>
    <property type="match status" value="1"/>
</dbReference>
<feature type="compositionally biased region" description="Acidic residues" evidence="5">
    <location>
        <begin position="626"/>
        <end position="639"/>
    </location>
</feature>
<dbReference type="InterPro" id="IPR037620">
    <property type="entry name" value="LIP-1_SAM_1"/>
</dbReference>
<feature type="compositionally biased region" description="Basic and acidic residues" evidence="5">
    <location>
        <begin position="1198"/>
        <end position="1209"/>
    </location>
</feature>
<dbReference type="OrthoDB" id="2132119at2759"/>
<feature type="compositionally biased region" description="Polar residues" evidence="5">
    <location>
        <begin position="801"/>
        <end position="811"/>
    </location>
</feature>
<dbReference type="AlphaFoldDB" id="A0A6S7FQF5"/>
<keyword evidence="7" id="KW-1185">Reference proteome</keyword>
<name>A0A6S7FQF5_PARCT</name>
<keyword evidence="2" id="KW-0677">Repeat</keyword>
<accession>A0A6S7FQF5</accession>
<feature type="coiled-coil region" evidence="4">
    <location>
        <begin position="31"/>
        <end position="79"/>
    </location>
</feature>
<dbReference type="InterPro" id="IPR001660">
    <property type="entry name" value="SAM"/>
</dbReference>
<dbReference type="Pfam" id="PF00536">
    <property type="entry name" value="SAM_1"/>
    <property type="match status" value="2"/>
</dbReference>
<dbReference type="Pfam" id="PF25526">
    <property type="entry name" value="LIP-1"/>
    <property type="match status" value="1"/>
</dbReference>
<dbReference type="Proteomes" id="UP001152795">
    <property type="component" value="Unassembled WGS sequence"/>
</dbReference>
<evidence type="ECO:0000256" key="3">
    <source>
        <dbReference type="ARBA" id="ARBA00023054"/>
    </source>
</evidence>
<dbReference type="PROSITE" id="PS50105">
    <property type="entry name" value="SAM_DOMAIN"/>
    <property type="match status" value="3"/>
</dbReference>
<dbReference type="InterPro" id="IPR029515">
    <property type="entry name" value="Liprin"/>
</dbReference>
<reference evidence="6" key="1">
    <citation type="submission" date="2020-04" db="EMBL/GenBank/DDBJ databases">
        <authorList>
            <person name="Alioto T."/>
            <person name="Alioto T."/>
            <person name="Gomez Garrido J."/>
        </authorList>
    </citation>
    <scope>NUCLEOTIDE SEQUENCE</scope>
    <source>
        <strain evidence="6">A484AB</strain>
    </source>
</reference>
<dbReference type="GO" id="GO:0050808">
    <property type="term" value="P:synapse organization"/>
    <property type="evidence" value="ECO:0007669"/>
    <property type="project" value="TreeGrafter"/>
</dbReference>
<evidence type="ECO:0000256" key="2">
    <source>
        <dbReference type="ARBA" id="ARBA00022737"/>
    </source>
</evidence>
<evidence type="ECO:0000256" key="5">
    <source>
        <dbReference type="SAM" id="MobiDB-lite"/>
    </source>
</evidence>
<dbReference type="SMART" id="SM00454">
    <property type="entry name" value="SAM"/>
    <property type="match status" value="3"/>
</dbReference>
<comment type="caution">
    <text evidence="6">The sequence shown here is derived from an EMBL/GenBank/DDBJ whole genome shotgun (WGS) entry which is preliminary data.</text>
</comment>
<dbReference type="InterPro" id="IPR057892">
    <property type="entry name" value="LIP-1_CC2"/>
</dbReference>
<feature type="compositionally biased region" description="Low complexity" evidence="5">
    <location>
        <begin position="836"/>
        <end position="845"/>
    </location>
</feature>
<evidence type="ECO:0000313" key="7">
    <source>
        <dbReference type="Proteomes" id="UP001152795"/>
    </source>
</evidence>
<dbReference type="Gene3D" id="1.10.150.50">
    <property type="entry name" value="Transcription Factor, Ets-1"/>
    <property type="match status" value="3"/>
</dbReference>
<protein>
    <submittedName>
        <fullName evidence="6">Liprin-alpha-1 isoform X4</fullName>
    </submittedName>
</protein>
<organism evidence="6 7">
    <name type="scientific">Paramuricea clavata</name>
    <name type="common">Red gorgonian</name>
    <name type="synonym">Violescent sea-whip</name>
    <dbReference type="NCBI Taxonomy" id="317549"/>
    <lineage>
        <taxon>Eukaryota</taxon>
        <taxon>Metazoa</taxon>
        <taxon>Cnidaria</taxon>
        <taxon>Anthozoa</taxon>
        <taxon>Octocorallia</taxon>
        <taxon>Malacalcyonacea</taxon>
        <taxon>Plexauridae</taxon>
        <taxon>Paramuricea</taxon>
    </lineage>
</organism>
<dbReference type="SUPFAM" id="SSF47769">
    <property type="entry name" value="SAM/Pointed domain"/>
    <property type="match status" value="3"/>
</dbReference>
<proteinExistence type="inferred from homology"/>
<feature type="coiled-coil region" evidence="4">
    <location>
        <begin position="294"/>
        <end position="559"/>
    </location>
</feature>
<feature type="region of interest" description="Disordered" evidence="5">
    <location>
        <begin position="1193"/>
        <end position="1250"/>
    </location>
</feature>
<comment type="similarity">
    <text evidence="1">Belongs to the liprin family. Liprin-alpha subfamily.</text>
</comment>
<dbReference type="SUPFAM" id="SSF57997">
    <property type="entry name" value="Tropomyosin"/>
    <property type="match status" value="1"/>
</dbReference>
<keyword evidence="3 4" id="KW-0175">Coiled coil</keyword>
<feature type="coiled-coil region" evidence="4">
    <location>
        <begin position="210"/>
        <end position="244"/>
    </location>
</feature>
<dbReference type="Pfam" id="PF07647">
    <property type="entry name" value="SAM_2"/>
    <property type="match status" value="1"/>
</dbReference>
<feature type="compositionally biased region" description="Polar residues" evidence="5">
    <location>
        <begin position="714"/>
        <end position="732"/>
    </location>
</feature>
<dbReference type="GO" id="GO:0005737">
    <property type="term" value="C:cytoplasm"/>
    <property type="evidence" value="ECO:0007669"/>
    <property type="project" value="UniProtKB-ARBA"/>
</dbReference>
<feature type="compositionally biased region" description="Low complexity" evidence="5">
    <location>
        <begin position="1214"/>
        <end position="1233"/>
    </location>
</feature>
<dbReference type="CDD" id="cd09562">
    <property type="entry name" value="SAM_liprin-alpha1_2_3_4_repeat1"/>
    <property type="match status" value="1"/>
</dbReference>
<evidence type="ECO:0000313" key="6">
    <source>
        <dbReference type="EMBL" id="CAB3979092.1"/>
    </source>
</evidence>
<dbReference type="InterPro" id="IPR013761">
    <property type="entry name" value="SAM/pointed_sf"/>
</dbReference>
<feature type="compositionally biased region" description="Low complexity" evidence="5">
    <location>
        <begin position="776"/>
        <end position="792"/>
    </location>
</feature>
<feature type="compositionally biased region" description="Low complexity" evidence="5">
    <location>
        <begin position="871"/>
        <end position="885"/>
    </location>
</feature>
<feature type="region of interest" description="Disordered" evidence="5">
    <location>
        <begin position="619"/>
        <end position="639"/>
    </location>
</feature>
<gene>
    <name evidence="6" type="ORF">PACLA_8A012726</name>
</gene>
<dbReference type="EMBL" id="CACRXK020000167">
    <property type="protein sequence ID" value="CAB3979092.1"/>
    <property type="molecule type" value="Genomic_DNA"/>
</dbReference>
<evidence type="ECO:0000256" key="1">
    <source>
        <dbReference type="ARBA" id="ARBA00007026"/>
    </source>
</evidence>
<feature type="region of interest" description="Disordered" evidence="5">
    <location>
        <begin position="694"/>
        <end position="895"/>
    </location>
</feature>
<feature type="coiled-coil region" evidence="4">
    <location>
        <begin position="125"/>
        <end position="159"/>
    </location>
</feature>
<evidence type="ECO:0000256" key="4">
    <source>
        <dbReference type="SAM" id="Coils"/>
    </source>
</evidence>